<evidence type="ECO:0000313" key="5">
    <source>
        <dbReference type="EMBL" id="MXO66374.1"/>
    </source>
</evidence>
<evidence type="ECO:0000313" key="6">
    <source>
        <dbReference type="Proteomes" id="UP000438476"/>
    </source>
</evidence>
<dbReference type="InterPro" id="IPR028098">
    <property type="entry name" value="Glyco_trans_4-like_N"/>
</dbReference>
<dbReference type="InterPro" id="IPR001296">
    <property type="entry name" value="Glyco_trans_1"/>
</dbReference>
<dbReference type="Pfam" id="PF00534">
    <property type="entry name" value="Glycos_transf_1"/>
    <property type="match status" value="1"/>
</dbReference>
<name>A0A6I4T574_9SPHN</name>
<dbReference type="GO" id="GO:0016757">
    <property type="term" value="F:glycosyltransferase activity"/>
    <property type="evidence" value="ECO:0007669"/>
    <property type="project" value="UniProtKB-KW"/>
</dbReference>
<dbReference type="EMBL" id="WTYT01000005">
    <property type="protein sequence ID" value="MXO66374.1"/>
    <property type="molecule type" value="Genomic_DNA"/>
</dbReference>
<evidence type="ECO:0000259" key="4">
    <source>
        <dbReference type="Pfam" id="PF13439"/>
    </source>
</evidence>
<dbReference type="AlphaFoldDB" id="A0A6I4T574"/>
<dbReference type="Proteomes" id="UP000438476">
    <property type="component" value="Unassembled WGS sequence"/>
</dbReference>
<evidence type="ECO:0000256" key="2">
    <source>
        <dbReference type="ARBA" id="ARBA00022679"/>
    </source>
</evidence>
<proteinExistence type="predicted"/>
<feature type="domain" description="Glycosyltransferase subfamily 4-like N-terminal" evidence="4">
    <location>
        <begin position="26"/>
        <end position="173"/>
    </location>
</feature>
<evidence type="ECO:0000256" key="1">
    <source>
        <dbReference type="ARBA" id="ARBA00022676"/>
    </source>
</evidence>
<evidence type="ECO:0000259" key="3">
    <source>
        <dbReference type="Pfam" id="PF00534"/>
    </source>
</evidence>
<dbReference type="OrthoDB" id="9781738at2"/>
<keyword evidence="1" id="KW-0328">Glycosyltransferase</keyword>
<dbReference type="RefSeq" id="WP_160736826.1">
    <property type="nucleotide sequence ID" value="NZ_WTYT01000005.1"/>
</dbReference>
<accession>A0A6I4T574</accession>
<dbReference type="SUPFAM" id="SSF53756">
    <property type="entry name" value="UDP-Glycosyltransferase/glycogen phosphorylase"/>
    <property type="match status" value="1"/>
</dbReference>
<dbReference type="CDD" id="cd03801">
    <property type="entry name" value="GT4_PimA-like"/>
    <property type="match status" value="1"/>
</dbReference>
<protein>
    <submittedName>
        <fullName evidence="5">Glycosyltransferase</fullName>
    </submittedName>
</protein>
<comment type="caution">
    <text evidence="5">The sequence shown here is derived from an EMBL/GenBank/DDBJ whole genome shotgun (WGS) entry which is preliminary data.</text>
</comment>
<dbReference type="PANTHER" id="PTHR12526">
    <property type="entry name" value="GLYCOSYLTRANSFERASE"/>
    <property type="match status" value="1"/>
</dbReference>
<dbReference type="Gene3D" id="3.40.50.2000">
    <property type="entry name" value="Glycogen Phosphorylase B"/>
    <property type="match status" value="2"/>
</dbReference>
<gene>
    <name evidence="5" type="ORF">GRI91_11450</name>
</gene>
<keyword evidence="6" id="KW-1185">Reference proteome</keyword>
<dbReference type="Pfam" id="PF13439">
    <property type="entry name" value="Glyco_transf_4"/>
    <property type="match status" value="1"/>
</dbReference>
<organism evidence="5 6">
    <name type="scientific">Altericroceibacterium endophyticum</name>
    <dbReference type="NCBI Taxonomy" id="1808508"/>
    <lineage>
        <taxon>Bacteria</taxon>
        <taxon>Pseudomonadati</taxon>
        <taxon>Pseudomonadota</taxon>
        <taxon>Alphaproteobacteria</taxon>
        <taxon>Sphingomonadales</taxon>
        <taxon>Erythrobacteraceae</taxon>
        <taxon>Altericroceibacterium</taxon>
    </lineage>
</organism>
<dbReference type="PANTHER" id="PTHR12526:SF510">
    <property type="entry name" value="D-INOSITOL 3-PHOSPHATE GLYCOSYLTRANSFERASE"/>
    <property type="match status" value="1"/>
</dbReference>
<feature type="domain" description="Glycosyl transferase family 1" evidence="3">
    <location>
        <begin position="193"/>
        <end position="356"/>
    </location>
</feature>
<sequence>MPKNDLCTLTGHSVWVMAKGFRPDEGGMQTYAAGVADAYAERGARVTVFTQTSVGPRQVRCSDVWLHDVGPGNGAATFWRLFKAVKKAKQEHGPPSFVHGTTWRTSVVPMLLDLPYLVTFHGREFMGGGKLLTALMHRIARKAICVVTVSNYSARKLCARLGEGRKPVVAHNGTGLRIGAAERNICAAAKITDAPTRLFSLCRLEPRKNIAACVRAARRLKDAGYTFHYVIAGRGPEYETLKRMIAELDVADVVDLVGFVSDETARRLYAEADIFIHPQMEIAGGRDFEGFGIAIADAMLFGSAVIVGQEGGAVELVEHGHSGLIVNGRDDDQLTQSIESLLVDESYRRSMAKAGHDHACENFTWMRHVEIIRQAHLAKGADASLITA</sequence>
<reference evidence="5 6" key="1">
    <citation type="submission" date="2019-12" db="EMBL/GenBank/DDBJ databases">
        <title>Genomic-based taxomic classification of the family Erythrobacteraceae.</title>
        <authorList>
            <person name="Xu L."/>
        </authorList>
    </citation>
    <scope>NUCLEOTIDE SEQUENCE [LARGE SCALE GENOMIC DNA]</scope>
    <source>
        <strain evidence="5 6">LMG 29518</strain>
    </source>
</reference>
<keyword evidence="2 5" id="KW-0808">Transferase</keyword>